<sequence>MVRASSCTEAKPSPITRKQLLTETGHGRYERTGEDIRARGTAHQQEDDTMNRGSRATG</sequence>
<dbReference type="AlphaFoldDB" id="A0A1M2VAM8"/>
<proteinExistence type="predicted"/>
<feature type="region of interest" description="Disordered" evidence="1">
    <location>
        <begin position="1"/>
        <end position="58"/>
    </location>
</feature>
<dbReference type="EMBL" id="MNAD01001534">
    <property type="protein sequence ID" value="OJT04595.1"/>
    <property type="molecule type" value="Genomic_DNA"/>
</dbReference>
<feature type="compositionally biased region" description="Basic and acidic residues" evidence="1">
    <location>
        <begin position="25"/>
        <end position="50"/>
    </location>
</feature>
<protein>
    <submittedName>
        <fullName evidence="2">Uncharacterized protein</fullName>
    </submittedName>
</protein>
<evidence type="ECO:0000256" key="1">
    <source>
        <dbReference type="SAM" id="MobiDB-lite"/>
    </source>
</evidence>
<accession>A0A1M2VAM8</accession>
<keyword evidence="3" id="KW-1185">Reference proteome</keyword>
<dbReference type="Proteomes" id="UP000184267">
    <property type="component" value="Unassembled WGS sequence"/>
</dbReference>
<evidence type="ECO:0000313" key="3">
    <source>
        <dbReference type="Proteomes" id="UP000184267"/>
    </source>
</evidence>
<reference evidence="2 3" key="1">
    <citation type="submission" date="2016-10" db="EMBL/GenBank/DDBJ databases">
        <title>Genome sequence of the basidiomycete white-rot fungus Trametes pubescens.</title>
        <authorList>
            <person name="Makela M.R."/>
            <person name="Granchi Z."/>
            <person name="Peng M."/>
            <person name="De Vries R.P."/>
            <person name="Grigoriev I."/>
            <person name="Riley R."/>
            <person name="Hilden K."/>
        </authorList>
    </citation>
    <scope>NUCLEOTIDE SEQUENCE [LARGE SCALE GENOMIC DNA]</scope>
    <source>
        <strain evidence="2 3">FBCC735</strain>
    </source>
</reference>
<evidence type="ECO:0000313" key="2">
    <source>
        <dbReference type="EMBL" id="OJT04595.1"/>
    </source>
</evidence>
<comment type="caution">
    <text evidence="2">The sequence shown here is derived from an EMBL/GenBank/DDBJ whole genome shotgun (WGS) entry which is preliminary data.</text>
</comment>
<name>A0A1M2VAM8_TRAPU</name>
<gene>
    <name evidence="2" type="ORF">TRAPUB_4694</name>
</gene>
<organism evidence="2 3">
    <name type="scientific">Trametes pubescens</name>
    <name type="common">White-rot fungus</name>
    <dbReference type="NCBI Taxonomy" id="154538"/>
    <lineage>
        <taxon>Eukaryota</taxon>
        <taxon>Fungi</taxon>
        <taxon>Dikarya</taxon>
        <taxon>Basidiomycota</taxon>
        <taxon>Agaricomycotina</taxon>
        <taxon>Agaricomycetes</taxon>
        <taxon>Polyporales</taxon>
        <taxon>Polyporaceae</taxon>
        <taxon>Trametes</taxon>
    </lineage>
</organism>